<reference evidence="3" key="1">
    <citation type="submission" date="2020-11" db="EMBL/GenBank/DDBJ databases">
        <authorList>
            <person name="Tran Van P."/>
        </authorList>
    </citation>
    <scope>NUCLEOTIDE SEQUENCE</scope>
</reference>
<keyword evidence="2" id="KW-0472">Membrane</keyword>
<organism evidence="3">
    <name type="scientific">Cyprideis torosa</name>
    <dbReference type="NCBI Taxonomy" id="163714"/>
    <lineage>
        <taxon>Eukaryota</taxon>
        <taxon>Metazoa</taxon>
        <taxon>Ecdysozoa</taxon>
        <taxon>Arthropoda</taxon>
        <taxon>Crustacea</taxon>
        <taxon>Oligostraca</taxon>
        <taxon>Ostracoda</taxon>
        <taxon>Podocopa</taxon>
        <taxon>Podocopida</taxon>
        <taxon>Cytherocopina</taxon>
        <taxon>Cytheroidea</taxon>
        <taxon>Cytherideidae</taxon>
        <taxon>Cyprideis</taxon>
    </lineage>
</organism>
<name>A0A7R8WF59_9CRUS</name>
<feature type="region of interest" description="Disordered" evidence="1">
    <location>
        <begin position="58"/>
        <end position="88"/>
    </location>
</feature>
<protein>
    <submittedName>
        <fullName evidence="3">Uncharacterized protein</fullName>
    </submittedName>
</protein>
<feature type="compositionally biased region" description="Polar residues" evidence="1">
    <location>
        <begin position="519"/>
        <end position="530"/>
    </location>
</feature>
<dbReference type="EMBL" id="OB662767">
    <property type="protein sequence ID" value="CAD7230536.1"/>
    <property type="molecule type" value="Genomic_DNA"/>
</dbReference>
<feature type="compositionally biased region" description="Gly residues" evidence="1">
    <location>
        <begin position="535"/>
        <end position="552"/>
    </location>
</feature>
<keyword evidence="2" id="KW-0812">Transmembrane</keyword>
<evidence type="ECO:0000313" key="3">
    <source>
        <dbReference type="EMBL" id="CAD7230536.1"/>
    </source>
</evidence>
<accession>A0A7R8WF59</accession>
<feature type="region of interest" description="Disordered" evidence="1">
    <location>
        <begin position="160"/>
        <end position="230"/>
    </location>
</feature>
<feature type="compositionally biased region" description="Basic and acidic residues" evidence="1">
    <location>
        <begin position="160"/>
        <end position="177"/>
    </location>
</feature>
<proteinExistence type="predicted"/>
<evidence type="ECO:0000256" key="2">
    <source>
        <dbReference type="SAM" id="Phobius"/>
    </source>
</evidence>
<dbReference type="AlphaFoldDB" id="A0A7R8WF59"/>
<keyword evidence="2" id="KW-1133">Transmembrane helix</keyword>
<feature type="non-terminal residue" evidence="3">
    <location>
        <position position="1"/>
    </location>
</feature>
<evidence type="ECO:0000256" key="1">
    <source>
        <dbReference type="SAM" id="MobiDB-lite"/>
    </source>
</evidence>
<feature type="compositionally biased region" description="Polar residues" evidence="1">
    <location>
        <begin position="60"/>
        <end position="80"/>
    </location>
</feature>
<feature type="region of interest" description="Disordered" evidence="1">
    <location>
        <begin position="242"/>
        <end position="267"/>
    </location>
</feature>
<gene>
    <name evidence="3" type="ORF">CTOB1V02_LOCUS8394</name>
</gene>
<feature type="region of interest" description="Disordered" evidence="1">
    <location>
        <begin position="513"/>
        <end position="560"/>
    </location>
</feature>
<feature type="compositionally biased region" description="Polar residues" evidence="1">
    <location>
        <begin position="209"/>
        <end position="220"/>
    </location>
</feature>
<sequence>VDSVLSVLERWSSAKNRREGLLKRIWVVALVAAIVGMLERMSRTLKLNCLEKQKAESRRSYSNVAQRRNEPSHTSAVRNSSVKDDDPAVVSAGPKLTDQACPAFRVNTAECSKCKKQILLCDLQNHEDKCSDGILPNVFMTCNDCGSEIKWENIAKHEVKCPKRKDSDHGQWQEVKGRGRKKGHGSHPGSLNSKQRPPTPPMMNKQDSKQQGQIPTGQQKMKTHQQQEKPRLLSDSLYRRQEEPASVQQIQNHGEGQNARSYAGNRPRLSEEEFVHEADRVLERLTGQEVSKFLHTAEGKGAVLQVGNYDEISTGGVSHQSFSSQNNPLTDSQVDGLAEWNIGQFQNMSVQERSAFQEQIKLRSRIRLQAEMEMQQGSKYRSPELSATDMRVWTKTADGAASEARWDTQGFGRGSPSLYPNLPQQDFPPEFGRGKVVFRENHLTNRRSSQPVEPMDTGDEEKYEDAVDSMEAFAGASAPLESDEDLKECYFCFLRFPKMLIAEHINLCEKKPTAIPDPQEQNTSSMATLSKDTRGGGSGRGRGRGNQGQQGKRGGKKKRK</sequence>
<feature type="transmembrane region" description="Helical" evidence="2">
    <location>
        <begin position="21"/>
        <end position="38"/>
    </location>
</feature>
<feature type="compositionally biased region" description="Polar residues" evidence="1">
    <location>
        <begin position="246"/>
        <end position="260"/>
    </location>
</feature>